<keyword evidence="1" id="KW-1133">Transmembrane helix</keyword>
<dbReference type="EMBL" id="JAHBCL010000006">
    <property type="protein sequence ID" value="MBS7525948.1"/>
    <property type="molecule type" value="Genomic_DNA"/>
</dbReference>
<name>A0ABS5PLL5_9FIRM</name>
<organism evidence="2 3">
    <name type="scientific">Fusibacter paucivorans</name>
    <dbReference type="NCBI Taxonomy" id="76009"/>
    <lineage>
        <taxon>Bacteria</taxon>
        <taxon>Bacillati</taxon>
        <taxon>Bacillota</taxon>
        <taxon>Clostridia</taxon>
        <taxon>Eubacteriales</taxon>
        <taxon>Eubacteriales Family XII. Incertae Sedis</taxon>
        <taxon>Fusibacter</taxon>
    </lineage>
</organism>
<feature type="transmembrane region" description="Helical" evidence="1">
    <location>
        <begin position="99"/>
        <end position="132"/>
    </location>
</feature>
<comment type="caution">
    <text evidence="2">The sequence shown here is derived from an EMBL/GenBank/DDBJ whole genome shotgun (WGS) entry which is preliminary data.</text>
</comment>
<protein>
    <submittedName>
        <fullName evidence="2">DUF4956 domain-containing protein</fullName>
    </submittedName>
</protein>
<evidence type="ECO:0000313" key="3">
    <source>
        <dbReference type="Proteomes" id="UP000746471"/>
    </source>
</evidence>
<sequence length="228" mass="24785">MLDSIFTGTTSVEIAFIDVMMTIVIAFAVGGLISGTYRKTQQNGRISQSFALTMILLPAVIAIIIMLIGSDIAKAFSLAGAFSIIRFRSAPGDPKDIAYVLFAMAAGLAVGVGAYLYALLFSAVLCLGMYLLSRTRLGGKSEVLRQLQITVPEDLDFENAFEDILKNYTVQYTLKRVKTTNMGSLYQLTYDVALDENTSTKALIDSLRCRNGNLNISLMLAAEQVSFS</sequence>
<dbReference type="Proteomes" id="UP000746471">
    <property type="component" value="Unassembled WGS sequence"/>
</dbReference>
<keyword evidence="1" id="KW-0812">Transmembrane</keyword>
<gene>
    <name evidence="2" type="ORF">KHM83_04555</name>
</gene>
<evidence type="ECO:0000313" key="2">
    <source>
        <dbReference type="EMBL" id="MBS7525948.1"/>
    </source>
</evidence>
<evidence type="ECO:0000256" key="1">
    <source>
        <dbReference type="SAM" id="Phobius"/>
    </source>
</evidence>
<feature type="transmembrane region" description="Helical" evidence="1">
    <location>
        <begin position="49"/>
        <end position="68"/>
    </location>
</feature>
<dbReference type="RefSeq" id="WP_213235734.1">
    <property type="nucleotide sequence ID" value="NZ_JAHBCL010000006.1"/>
</dbReference>
<keyword evidence="3" id="KW-1185">Reference proteome</keyword>
<proteinExistence type="predicted"/>
<reference evidence="2 3" key="1">
    <citation type="submission" date="2021-05" db="EMBL/GenBank/DDBJ databases">
        <title>Fusibacter ferrireducens sp. nov., an anaerobic, sulfur- and Fe-reducing bacterium isolated from the mangrove sediment.</title>
        <authorList>
            <person name="Qiu D."/>
        </authorList>
    </citation>
    <scope>NUCLEOTIDE SEQUENCE [LARGE SCALE GENOMIC DNA]</scope>
    <source>
        <strain evidence="2 3">DSM 12116</strain>
    </source>
</reference>
<keyword evidence="1" id="KW-0472">Membrane</keyword>
<dbReference type="InterPro" id="IPR032531">
    <property type="entry name" value="DUF4956"/>
</dbReference>
<feature type="transmembrane region" description="Helical" evidence="1">
    <location>
        <begin position="14"/>
        <end position="37"/>
    </location>
</feature>
<accession>A0ABS5PLL5</accession>
<dbReference type="Pfam" id="PF16316">
    <property type="entry name" value="DUF4956"/>
    <property type="match status" value="1"/>
</dbReference>